<dbReference type="Pfam" id="PF05488">
    <property type="entry name" value="PAAR_motif"/>
    <property type="match status" value="1"/>
</dbReference>
<reference evidence="1 2" key="1">
    <citation type="submission" date="2018-08" db="EMBL/GenBank/DDBJ databases">
        <title>Comparative analysis of Burkholderia isolates from Puerto Rico.</title>
        <authorList>
            <person name="Hall C."/>
            <person name="Sahl J."/>
            <person name="Wagner D."/>
        </authorList>
    </citation>
    <scope>NUCLEOTIDE SEQUENCE [LARGE SCALE GENOMIC DNA]</scope>
    <source>
        <strain evidence="1 2">Bp8966</strain>
    </source>
</reference>
<accession>A0ABX9YP81</accession>
<comment type="caution">
    <text evidence="1">The sequence shown here is derived from an EMBL/GenBank/DDBJ whole genome shotgun (WGS) entry which is preliminary data.</text>
</comment>
<sequence>MRRYFVRVGDKTTAGGTVIQGEESFKYRGKAVAYEGAEIYCHTCTSTGRITNTPPYRTMLIKGKQIALDNDICLCKCTPPPRLIASQNTGSMTFDRHDSAQASLRAGTNPLHASSGSVCFDDQFKLLDDITGLPLANIEYAVLRANGTIEHGVTDRSGHTHLLSSTAESEAVHIYI</sequence>
<name>A0ABX9YP81_9BURK</name>
<evidence type="ECO:0000313" key="2">
    <source>
        <dbReference type="Proteomes" id="UP000281098"/>
    </source>
</evidence>
<keyword evidence="2" id="KW-1185">Reference proteome</keyword>
<dbReference type="Gene3D" id="2.60.200.60">
    <property type="match status" value="1"/>
</dbReference>
<protein>
    <submittedName>
        <fullName evidence="1">PAAR domain-containing protein</fullName>
    </submittedName>
</protein>
<evidence type="ECO:0000313" key="1">
    <source>
        <dbReference type="EMBL" id="RQY91395.1"/>
    </source>
</evidence>
<proteinExistence type="predicted"/>
<gene>
    <name evidence="1" type="ORF">DF017_17315</name>
</gene>
<organism evidence="1 2">
    <name type="scientific">Burkholderia stagnalis</name>
    <dbReference type="NCBI Taxonomy" id="1503054"/>
    <lineage>
        <taxon>Bacteria</taxon>
        <taxon>Pseudomonadati</taxon>
        <taxon>Pseudomonadota</taxon>
        <taxon>Betaproteobacteria</taxon>
        <taxon>Burkholderiales</taxon>
        <taxon>Burkholderiaceae</taxon>
        <taxon>Burkholderia</taxon>
        <taxon>Burkholderia cepacia complex</taxon>
    </lineage>
</organism>
<dbReference type="Proteomes" id="UP000281098">
    <property type="component" value="Unassembled WGS sequence"/>
</dbReference>
<dbReference type="CDD" id="cd14744">
    <property type="entry name" value="PAAR_CT_2"/>
    <property type="match status" value="1"/>
</dbReference>
<dbReference type="EMBL" id="QTPM01000019">
    <property type="protein sequence ID" value="RQY91395.1"/>
    <property type="molecule type" value="Genomic_DNA"/>
</dbReference>
<dbReference type="InterPro" id="IPR008727">
    <property type="entry name" value="PAAR_motif"/>
</dbReference>